<dbReference type="Proteomes" id="UP000189369">
    <property type="component" value="Chromosome"/>
</dbReference>
<accession>A0A1U9K2L6</accession>
<dbReference type="STRING" id="643674.PAEH1_12790"/>
<dbReference type="KEGG" id="phn:PAEH1_12790"/>
<organism evidence="1 2">
    <name type="scientific">Paenalcaligenes hominis</name>
    <dbReference type="NCBI Taxonomy" id="643674"/>
    <lineage>
        <taxon>Bacteria</taxon>
        <taxon>Pseudomonadati</taxon>
        <taxon>Pseudomonadota</taxon>
        <taxon>Betaproteobacteria</taxon>
        <taxon>Burkholderiales</taxon>
        <taxon>Alcaligenaceae</taxon>
        <taxon>Paenalcaligenes</taxon>
    </lineage>
</organism>
<evidence type="ECO:0008006" key="3">
    <source>
        <dbReference type="Google" id="ProtNLM"/>
    </source>
</evidence>
<dbReference type="PROSITE" id="PS51257">
    <property type="entry name" value="PROKAR_LIPOPROTEIN"/>
    <property type="match status" value="1"/>
</dbReference>
<gene>
    <name evidence="1" type="ORF">PAEH1_12790</name>
</gene>
<name>A0A1U9K2L6_9BURK</name>
<sequence length="142" mass="15708">MSTRILLGIGLAIWLAGCASTPEVSLEGEAIRTETNLRTTKVFADLTLPQVQSRLYQHRAQCAVDFNFSLQPNEVHYATVYYGLAGQTDPSEQALLDLTYFANGKLQVKGYTYYNRQAFLVDAFLQALAKPELCPAASPKTK</sequence>
<protein>
    <recommendedName>
        <fullName evidence="3">Lipoprotein</fullName>
    </recommendedName>
</protein>
<proteinExistence type="predicted"/>
<evidence type="ECO:0000313" key="1">
    <source>
        <dbReference type="EMBL" id="AQS52189.1"/>
    </source>
</evidence>
<evidence type="ECO:0000313" key="2">
    <source>
        <dbReference type="Proteomes" id="UP000189369"/>
    </source>
</evidence>
<dbReference type="AlphaFoldDB" id="A0A1U9K2L6"/>
<dbReference type="EMBL" id="CP019697">
    <property type="protein sequence ID" value="AQS52189.1"/>
    <property type="molecule type" value="Genomic_DNA"/>
</dbReference>
<reference evidence="1 2" key="1">
    <citation type="submission" date="2017-01" db="EMBL/GenBank/DDBJ databases">
        <title>Complete Genome Sequence of Paenalcaligenes hominis, Isolated from a paraplegic Patient with neurogenic bladder.</title>
        <authorList>
            <person name="Mukhopadhyay R."/>
            <person name="Joaquin J."/>
            <person name="Hogue R."/>
            <person name="Kilaru A."/>
            <person name="Jospin G."/>
            <person name="Mars K."/>
            <person name="Eisen J.A."/>
            <person name="Chaturvedi V."/>
        </authorList>
    </citation>
    <scope>NUCLEOTIDE SEQUENCE [LARGE SCALE GENOMIC DNA]</scope>
    <source>
        <strain evidence="1 2">15S00501</strain>
    </source>
</reference>